<protein>
    <submittedName>
        <fullName evidence="1">Uncharacterized protein</fullName>
    </submittedName>
</protein>
<sequence>MATPKKAAPKGCAADIVNTSGSRAPFHFNEDCDVVERRVDLTTIQSDLKGNLMDLTAIRDVASNILQFLDSQRVPYYGSNVDTAEDRCGIIYELDDVARETSHALGDVKIILELIQKRITG</sequence>
<dbReference type="EMBL" id="PP858852">
    <property type="protein sequence ID" value="XBW78126.1"/>
    <property type="molecule type" value="Genomic_DNA"/>
</dbReference>
<evidence type="ECO:0000313" key="1">
    <source>
        <dbReference type="EMBL" id="XBW78126.1"/>
    </source>
</evidence>
<reference evidence="1" key="1">
    <citation type="submission" date="2024-05" db="EMBL/GenBank/DDBJ databases">
        <authorList>
            <person name="Duan X."/>
        </authorList>
    </citation>
    <scope>NUCLEOTIDE SEQUENCE</scope>
</reference>
<organism evidence="1">
    <name type="scientific">Serratia phage Spe5P4</name>
    <dbReference type="NCBI Taxonomy" id="3159438"/>
    <lineage>
        <taxon>Viruses</taxon>
        <taxon>Duplodnaviria</taxon>
        <taxon>Heunggongvirae</taxon>
        <taxon>Uroviricota</taxon>
        <taxon>Caudoviricetes</taxon>
        <taxon>Lindbergviridae</taxon>
        <taxon>Myosmarvirus</taxon>
    </lineage>
</organism>
<accession>A0AAU7VI07</accession>
<name>A0AAU7VI07_9CAUD</name>
<gene>
    <name evidence="1" type="ORF">AUQADHIK_CDS0101</name>
</gene>
<proteinExistence type="predicted"/>